<gene>
    <name evidence="2" type="ORF">NCTC13294_02527</name>
</gene>
<sequence length="111" mass="12262">MAREIAFTVAHNGTTYICSNQILEKNKVILPCVNEKMYDELIKDSELQVADNFEMPTTHYGISSGGSSSFGYLIAFVIGIVGTAIMQFYLRKRMEKKLAEGGGRGIGILFC</sequence>
<keyword evidence="1" id="KW-0472">Membrane</keyword>
<reference evidence="2 3" key="1">
    <citation type="submission" date="2018-06" db="EMBL/GenBank/DDBJ databases">
        <authorList>
            <consortium name="Pathogen Informatics"/>
            <person name="Doyle S."/>
        </authorList>
    </citation>
    <scope>NUCLEOTIDE SEQUENCE [LARGE SCALE GENOMIC DNA]</scope>
    <source>
        <strain evidence="2 3">NCTC13294</strain>
    </source>
</reference>
<dbReference type="Proteomes" id="UP000254572">
    <property type="component" value="Unassembled WGS sequence"/>
</dbReference>
<protein>
    <submittedName>
        <fullName evidence="2">Uncharacterized protein</fullName>
    </submittedName>
</protein>
<dbReference type="EMBL" id="UFUW01000001">
    <property type="protein sequence ID" value="SUX25624.1"/>
    <property type="molecule type" value="Genomic_DNA"/>
</dbReference>
<keyword evidence="1" id="KW-0812">Transmembrane</keyword>
<dbReference type="AlphaFoldDB" id="A0A381EF12"/>
<evidence type="ECO:0000256" key="1">
    <source>
        <dbReference type="SAM" id="Phobius"/>
    </source>
</evidence>
<evidence type="ECO:0000313" key="3">
    <source>
        <dbReference type="Proteomes" id="UP000254572"/>
    </source>
</evidence>
<keyword evidence="3" id="KW-1185">Reference proteome</keyword>
<name>A0A381EF12_9GAMM</name>
<organism evidence="2 3">
    <name type="scientific">Cardiobacterium valvarum</name>
    <dbReference type="NCBI Taxonomy" id="194702"/>
    <lineage>
        <taxon>Bacteria</taxon>
        <taxon>Pseudomonadati</taxon>
        <taxon>Pseudomonadota</taxon>
        <taxon>Gammaproteobacteria</taxon>
        <taxon>Cardiobacteriales</taxon>
        <taxon>Cardiobacteriaceae</taxon>
        <taxon>Cardiobacterium</taxon>
    </lineage>
</organism>
<evidence type="ECO:0000313" key="2">
    <source>
        <dbReference type="EMBL" id="SUX25624.1"/>
    </source>
</evidence>
<keyword evidence="1" id="KW-1133">Transmembrane helix</keyword>
<accession>A0A381EF12</accession>
<feature type="transmembrane region" description="Helical" evidence="1">
    <location>
        <begin position="70"/>
        <end position="90"/>
    </location>
</feature>
<dbReference type="RefSeq" id="WP_115612592.1">
    <property type="nucleotide sequence ID" value="NZ_JBHLZC010000001.1"/>
</dbReference>
<proteinExistence type="predicted"/>